<evidence type="ECO:0008006" key="9">
    <source>
        <dbReference type="Google" id="ProtNLM"/>
    </source>
</evidence>
<keyword evidence="4" id="KW-0574">Periplasm</keyword>
<evidence type="ECO:0000256" key="5">
    <source>
        <dbReference type="SAM" id="SignalP"/>
    </source>
</evidence>
<dbReference type="GO" id="GO:0032885">
    <property type="term" value="P:regulation of polysaccharide biosynthetic process"/>
    <property type="evidence" value="ECO:0007669"/>
    <property type="project" value="TreeGrafter"/>
</dbReference>
<evidence type="ECO:0000256" key="3">
    <source>
        <dbReference type="ARBA" id="ARBA00022729"/>
    </source>
</evidence>
<evidence type="ECO:0000259" key="6">
    <source>
        <dbReference type="Pfam" id="PF03888"/>
    </source>
</evidence>
<evidence type="ECO:0000256" key="4">
    <source>
        <dbReference type="ARBA" id="ARBA00022764"/>
    </source>
</evidence>
<dbReference type="PIRSF" id="PIRSF005427">
    <property type="entry name" value="RseB"/>
    <property type="match status" value="1"/>
</dbReference>
<comment type="caution">
    <text evidence="8">The sequence shown here is derived from an EMBL/GenBank/DDBJ whole genome shotgun (WGS) entry which is preliminary data.</text>
</comment>
<dbReference type="Pfam" id="PF03888">
    <property type="entry name" value="MucB_RseB"/>
    <property type="match status" value="1"/>
</dbReference>
<keyword evidence="3 5" id="KW-0732">Signal</keyword>
<name>A0A7V2WUQ2_LEUMU</name>
<dbReference type="InterPro" id="IPR005588">
    <property type="entry name" value="MucB_RseB"/>
</dbReference>
<evidence type="ECO:0000256" key="2">
    <source>
        <dbReference type="ARBA" id="ARBA00008150"/>
    </source>
</evidence>
<proteinExistence type="inferred from homology"/>
<dbReference type="AlphaFoldDB" id="A0A7V2WUQ2"/>
<dbReference type="PANTHER" id="PTHR38782:SF1">
    <property type="entry name" value="SIGMA-E FACTOR REGULATORY PROTEIN RSEB"/>
    <property type="match status" value="1"/>
</dbReference>
<feature type="domain" description="MucB/RseB C-terminal" evidence="7">
    <location>
        <begin position="201"/>
        <end position="291"/>
    </location>
</feature>
<dbReference type="Gene3D" id="2.50.20.10">
    <property type="entry name" value="Lipoprotein localisation LolA/LolB/LppX"/>
    <property type="match status" value="1"/>
</dbReference>
<dbReference type="InterPro" id="IPR033436">
    <property type="entry name" value="MucB/RseB_C"/>
</dbReference>
<organism evidence="8">
    <name type="scientific">Leucothrix mucor</name>
    <dbReference type="NCBI Taxonomy" id="45248"/>
    <lineage>
        <taxon>Bacteria</taxon>
        <taxon>Pseudomonadati</taxon>
        <taxon>Pseudomonadota</taxon>
        <taxon>Gammaproteobacteria</taxon>
        <taxon>Thiotrichales</taxon>
        <taxon>Thiotrichaceae</taxon>
        <taxon>Leucothrix</taxon>
    </lineage>
</organism>
<dbReference type="Proteomes" id="UP000885750">
    <property type="component" value="Unassembled WGS sequence"/>
</dbReference>
<evidence type="ECO:0000313" key="8">
    <source>
        <dbReference type="EMBL" id="HFC91927.1"/>
    </source>
</evidence>
<dbReference type="InterPro" id="IPR033434">
    <property type="entry name" value="MucB/RseB_N"/>
</dbReference>
<reference evidence="8" key="1">
    <citation type="journal article" date="2020" name="mSystems">
        <title>Genome- and Community-Level Interaction Insights into Carbon Utilization and Element Cycling Functions of Hydrothermarchaeota in Hydrothermal Sediment.</title>
        <authorList>
            <person name="Zhou Z."/>
            <person name="Liu Y."/>
            <person name="Xu W."/>
            <person name="Pan J."/>
            <person name="Luo Z.H."/>
            <person name="Li M."/>
        </authorList>
    </citation>
    <scope>NUCLEOTIDE SEQUENCE [LARGE SCALE GENOMIC DNA]</scope>
    <source>
        <strain evidence="8">HyVt-493</strain>
    </source>
</reference>
<feature type="signal peptide" evidence="5">
    <location>
        <begin position="1"/>
        <end position="20"/>
    </location>
</feature>
<accession>A0A7V2WUQ2</accession>
<gene>
    <name evidence="8" type="ORF">ENJ51_03860</name>
</gene>
<dbReference type="GO" id="GO:0030288">
    <property type="term" value="C:outer membrane-bounded periplasmic space"/>
    <property type="evidence" value="ECO:0007669"/>
    <property type="project" value="TreeGrafter"/>
</dbReference>
<dbReference type="Pfam" id="PF17188">
    <property type="entry name" value="MucB_RseB_C"/>
    <property type="match status" value="1"/>
</dbReference>
<feature type="chain" id="PRO_5031026064" description="Sigma E regulatory protein, MucB/RseB" evidence="5">
    <location>
        <begin position="21"/>
        <end position="296"/>
    </location>
</feature>
<comment type="similarity">
    <text evidence="2">Belongs to the RseB family.</text>
</comment>
<feature type="domain" description="MucB/RseB N-terminal" evidence="6">
    <location>
        <begin position="82"/>
        <end position="171"/>
    </location>
</feature>
<dbReference type="GO" id="GO:0045152">
    <property type="term" value="F:antisigma factor binding"/>
    <property type="evidence" value="ECO:0007669"/>
    <property type="project" value="TreeGrafter"/>
</dbReference>
<evidence type="ECO:0000259" key="7">
    <source>
        <dbReference type="Pfam" id="PF17188"/>
    </source>
</evidence>
<dbReference type="Gene3D" id="3.30.200.100">
    <property type="entry name" value="MucB/RseB, C-terminal domain"/>
    <property type="match status" value="1"/>
</dbReference>
<dbReference type="PANTHER" id="PTHR38782">
    <property type="match status" value="1"/>
</dbReference>
<comment type="subcellular location">
    <subcellularLocation>
        <location evidence="1">Periplasm</location>
    </subcellularLocation>
</comment>
<dbReference type="EMBL" id="DRMS01000154">
    <property type="protein sequence ID" value="HFC91927.1"/>
    <property type="molecule type" value="Genomic_DNA"/>
</dbReference>
<evidence type="ECO:0000256" key="1">
    <source>
        <dbReference type="ARBA" id="ARBA00004418"/>
    </source>
</evidence>
<dbReference type="CDD" id="cd16327">
    <property type="entry name" value="RseB"/>
    <property type="match status" value="1"/>
</dbReference>
<dbReference type="InterPro" id="IPR038484">
    <property type="entry name" value="MucB/RseB_C_sf"/>
</dbReference>
<sequence length="296" mass="32939">MKNIRITLICLASLPLPLLAADSGFNLLNKMTQSLSQMSYKGTLVYIKNNDVITLKVSHTIENGEEVEQVERINKNGKPYSRKVRDYSLSQLPKFDKKMQSVYSFDLGSIKKVAARPCQLVIARPKDRMRYLQKFCVDTKTSLLLDYTIIDKSHKPIEQFMFTGVEILSNATALKKVTADVKQVITNNALSLSPATTKKATASAWSLKKTPKGFSLRKAPSMQGEMVAEHYILSDGLSSVSIFISKKVPNSKQTGTHSGALNVVTYYKDNFAITLVGAVPKSTLKDIFNNLRHNAK</sequence>
<protein>
    <recommendedName>
        <fullName evidence="9">Sigma E regulatory protein, MucB/RseB</fullName>
    </recommendedName>
</protein>